<feature type="transmembrane region" description="Helical" evidence="1">
    <location>
        <begin position="20"/>
        <end position="37"/>
    </location>
</feature>
<accession>A0A6N8CT29</accession>
<dbReference type="EMBL" id="WNHB01000021">
    <property type="protein sequence ID" value="MTT32828.1"/>
    <property type="molecule type" value="Genomic_DNA"/>
</dbReference>
<evidence type="ECO:0000256" key="1">
    <source>
        <dbReference type="SAM" id="Phobius"/>
    </source>
</evidence>
<feature type="transmembrane region" description="Helical" evidence="1">
    <location>
        <begin position="44"/>
        <end position="61"/>
    </location>
</feature>
<dbReference type="OrthoDB" id="2005058at2"/>
<proteinExistence type="predicted"/>
<evidence type="ECO:0000313" key="3">
    <source>
        <dbReference type="Proteomes" id="UP000440978"/>
    </source>
</evidence>
<name>A0A6N8CT29_9BACI</name>
<keyword evidence="1" id="KW-0812">Transmembrane</keyword>
<sequence length="93" mass="9671">MAGLGNAISQNGESGGSGGFILALLMLISGIIILAAKRSRGAQITSSVFLIIGGLIGLLLAGSYSDLYIWGIISIVFGILNFVFVARKIEKNE</sequence>
<dbReference type="AlphaFoldDB" id="A0A6N8CT29"/>
<dbReference type="RefSeq" id="WP_141191349.1">
    <property type="nucleotide sequence ID" value="NZ_WNHB01000021.1"/>
</dbReference>
<reference evidence="2 3" key="1">
    <citation type="submission" date="2019-11" db="EMBL/GenBank/DDBJ databases">
        <title>Terrilactibacillus tamarindus sp. nov. BCM23-1 isolated from bark of Tamarindus indica.</title>
        <authorList>
            <person name="Kingkaew E."/>
            <person name="Tanasupawat S."/>
        </authorList>
    </citation>
    <scope>NUCLEOTIDE SEQUENCE [LARGE SCALE GENOMIC DNA]</scope>
    <source>
        <strain evidence="2 3">BCM23-1</strain>
    </source>
</reference>
<evidence type="ECO:0000313" key="2">
    <source>
        <dbReference type="EMBL" id="MTT32828.1"/>
    </source>
</evidence>
<organism evidence="2 3">
    <name type="scientific">Terrilactibacillus tamarindi</name>
    <dbReference type="NCBI Taxonomy" id="2599694"/>
    <lineage>
        <taxon>Bacteria</taxon>
        <taxon>Bacillati</taxon>
        <taxon>Bacillota</taxon>
        <taxon>Bacilli</taxon>
        <taxon>Bacillales</taxon>
        <taxon>Bacillaceae</taxon>
        <taxon>Terrilactibacillus</taxon>
    </lineage>
</organism>
<gene>
    <name evidence="2" type="ORF">GMB86_12505</name>
</gene>
<keyword evidence="1" id="KW-1133">Transmembrane helix</keyword>
<protein>
    <submittedName>
        <fullName evidence="2">Uncharacterized protein</fullName>
    </submittedName>
</protein>
<feature type="transmembrane region" description="Helical" evidence="1">
    <location>
        <begin position="67"/>
        <end position="86"/>
    </location>
</feature>
<keyword evidence="1" id="KW-0472">Membrane</keyword>
<keyword evidence="3" id="KW-1185">Reference proteome</keyword>
<dbReference type="Proteomes" id="UP000440978">
    <property type="component" value="Unassembled WGS sequence"/>
</dbReference>
<comment type="caution">
    <text evidence="2">The sequence shown here is derived from an EMBL/GenBank/DDBJ whole genome shotgun (WGS) entry which is preliminary data.</text>
</comment>